<accession>A0A9D6LU42</accession>
<protein>
    <submittedName>
        <fullName evidence="2">SET domain-containing protein-lysine N-methyltransferase</fullName>
    </submittedName>
</protein>
<dbReference type="Pfam" id="PF00856">
    <property type="entry name" value="SET"/>
    <property type="match status" value="1"/>
</dbReference>
<dbReference type="AlphaFoldDB" id="A0A9D6LU42"/>
<gene>
    <name evidence="2" type="ORF">HY220_02995</name>
</gene>
<reference evidence="2" key="1">
    <citation type="submission" date="2020-07" db="EMBL/GenBank/DDBJ databases">
        <title>Huge and variable diversity of episymbiotic CPR bacteria and DPANN archaea in groundwater ecosystems.</title>
        <authorList>
            <person name="He C.Y."/>
            <person name="Keren R."/>
            <person name="Whittaker M."/>
            <person name="Farag I.F."/>
            <person name="Doudna J."/>
            <person name="Cate J.H.D."/>
            <person name="Banfield J.F."/>
        </authorList>
    </citation>
    <scope>NUCLEOTIDE SEQUENCE</scope>
    <source>
        <strain evidence="2">NC_groundwater_972_Pr1_S-0.2um_49_27</strain>
    </source>
</reference>
<dbReference type="Gene3D" id="2.170.270.10">
    <property type="entry name" value="SET domain"/>
    <property type="match status" value="1"/>
</dbReference>
<evidence type="ECO:0000313" key="2">
    <source>
        <dbReference type="EMBL" id="MBI3627680.1"/>
    </source>
</evidence>
<comment type="caution">
    <text evidence="2">The sequence shown here is derived from an EMBL/GenBank/DDBJ whole genome shotgun (WGS) entry which is preliminary data.</text>
</comment>
<feature type="domain" description="SET" evidence="1">
    <location>
        <begin position="26"/>
        <end position="72"/>
    </location>
</feature>
<dbReference type="InterPro" id="IPR046341">
    <property type="entry name" value="SET_dom_sf"/>
</dbReference>
<name>A0A9D6LU42_9BACT</name>
<dbReference type="CDD" id="cd08161">
    <property type="entry name" value="SET"/>
    <property type="match status" value="1"/>
</dbReference>
<proteinExistence type="predicted"/>
<dbReference type="EMBL" id="JACQCQ010000009">
    <property type="protein sequence ID" value="MBI3627680.1"/>
    <property type="molecule type" value="Genomic_DNA"/>
</dbReference>
<evidence type="ECO:0000259" key="1">
    <source>
        <dbReference type="Pfam" id="PF00856"/>
    </source>
</evidence>
<organism evidence="2 3">
    <name type="scientific">Candidatus Sungiibacteriota bacterium</name>
    <dbReference type="NCBI Taxonomy" id="2750080"/>
    <lineage>
        <taxon>Bacteria</taxon>
        <taxon>Candidatus Sungiibacteriota</taxon>
    </lineage>
</organism>
<dbReference type="Proteomes" id="UP000808388">
    <property type="component" value="Unassembled WGS sequence"/>
</dbReference>
<dbReference type="SUPFAM" id="SSF82199">
    <property type="entry name" value="SET domain"/>
    <property type="match status" value="1"/>
</dbReference>
<sequence length="88" mass="10137">MKLPDPNTQQILNHCYIDPEKPDVYVLCFYDARFMNHSEEPAVVNGQSENGVYADVAARDIQEGEELTFNYKTGDLDYYRKFNLVAPT</sequence>
<evidence type="ECO:0000313" key="3">
    <source>
        <dbReference type="Proteomes" id="UP000808388"/>
    </source>
</evidence>
<dbReference type="InterPro" id="IPR001214">
    <property type="entry name" value="SET_dom"/>
</dbReference>